<dbReference type="GeneID" id="31361564"/>
<protein>
    <submittedName>
        <fullName evidence="2">Uncharacterized protein</fullName>
    </submittedName>
</protein>
<evidence type="ECO:0000313" key="2">
    <source>
        <dbReference type="EMBL" id="EFA81241.1"/>
    </source>
</evidence>
<dbReference type="AlphaFoldDB" id="D3BC58"/>
<dbReference type="InParanoid" id="D3BC58"/>
<dbReference type="EMBL" id="ADBJ01000026">
    <property type="protein sequence ID" value="EFA81241.1"/>
    <property type="molecule type" value="Genomic_DNA"/>
</dbReference>
<reference evidence="2 3" key="1">
    <citation type="journal article" date="2011" name="Genome Res.">
        <title>Phylogeny-wide analysis of social amoeba genomes highlights ancient origins for complex intercellular communication.</title>
        <authorList>
            <person name="Heidel A.J."/>
            <person name="Lawal H.M."/>
            <person name="Felder M."/>
            <person name="Schilde C."/>
            <person name="Helps N.R."/>
            <person name="Tunggal B."/>
            <person name="Rivero F."/>
            <person name="John U."/>
            <person name="Schleicher M."/>
            <person name="Eichinger L."/>
            <person name="Platzer M."/>
            <person name="Noegel A.A."/>
            <person name="Schaap P."/>
            <person name="Gloeckner G."/>
        </authorList>
    </citation>
    <scope>NUCLEOTIDE SEQUENCE [LARGE SCALE GENOMIC DNA]</scope>
    <source>
        <strain evidence="3">ATCC 26659 / Pp 5 / PN500</strain>
    </source>
</reference>
<keyword evidence="3" id="KW-1185">Reference proteome</keyword>
<dbReference type="Proteomes" id="UP000001396">
    <property type="component" value="Unassembled WGS sequence"/>
</dbReference>
<keyword evidence="1" id="KW-1133">Transmembrane helix</keyword>
<accession>D3BC58</accession>
<dbReference type="OMA" id="EVDITKM"/>
<dbReference type="RefSeq" id="XP_020433359.1">
    <property type="nucleotide sequence ID" value="XM_020576947.1"/>
</dbReference>
<evidence type="ECO:0000313" key="3">
    <source>
        <dbReference type="Proteomes" id="UP000001396"/>
    </source>
</evidence>
<gene>
    <name evidence="2" type="ORF">PPL_06080</name>
</gene>
<proteinExistence type="predicted"/>
<name>D3BC58_HETP5</name>
<evidence type="ECO:0000256" key="1">
    <source>
        <dbReference type="SAM" id="Phobius"/>
    </source>
</evidence>
<feature type="transmembrane region" description="Helical" evidence="1">
    <location>
        <begin position="12"/>
        <end position="31"/>
    </location>
</feature>
<comment type="caution">
    <text evidence="2">The sequence shown here is derived from an EMBL/GenBank/DDBJ whole genome shotgun (WGS) entry which is preliminary data.</text>
</comment>
<keyword evidence="1" id="KW-0472">Membrane</keyword>
<organism evidence="2 3">
    <name type="scientific">Heterostelium pallidum (strain ATCC 26659 / Pp 5 / PN500)</name>
    <name type="common">Cellular slime mold</name>
    <name type="synonym">Polysphondylium pallidum</name>
    <dbReference type="NCBI Taxonomy" id="670386"/>
    <lineage>
        <taxon>Eukaryota</taxon>
        <taxon>Amoebozoa</taxon>
        <taxon>Evosea</taxon>
        <taxon>Eumycetozoa</taxon>
        <taxon>Dictyostelia</taxon>
        <taxon>Acytosteliales</taxon>
        <taxon>Acytosteliaceae</taxon>
        <taxon>Heterostelium</taxon>
    </lineage>
</organism>
<keyword evidence="1" id="KW-0812">Transmembrane</keyword>
<sequence>MITPFHQQRKAGNTKILVGLLVFSAGVYFTSMWRMGQNDFKDINDFGFPVEEDKSKLQKRPRGSGSS</sequence>
<dbReference type="FunCoup" id="D3BC58">
    <property type="interactions" value="805"/>
</dbReference>